<dbReference type="KEGG" id="pbn:PADG_02176"/>
<dbReference type="AlphaFoldDB" id="C1G210"/>
<keyword evidence="2" id="KW-1185">Reference proteome</keyword>
<dbReference type="Proteomes" id="UP000001628">
    <property type="component" value="Unassembled WGS sequence"/>
</dbReference>
<proteinExistence type="predicted"/>
<accession>C1G210</accession>
<dbReference type="HOGENOM" id="CLU_1797070_0_0_1"/>
<organism evidence="1 2">
    <name type="scientific">Paracoccidioides brasiliensis (strain Pb18)</name>
    <dbReference type="NCBI Taxonomy" id="502780"/>
    <lineage>
        <taxon>Eukaryota</taxon>
        <taxon>Fungi</taxon>
        <taxon>Dikarya</taxon>
        <taxon>Ascomycota</taxon>
        <taxon>Pezizomycotina</taxon>
        <taxon>Eurotiomycetes</taxon>
        <taxon>Eurotiomycetidae</taxon>
        <taxon>Onygenales</taxon>
        <taxon>Ajellomycetaceae</taxon>
        <taxon>Paracoccidioides</taxon>
    </lineage>
</organism>
<dbReference type="InParanoid" id="C1G210"/>
<evidence type="ECO:0000313" key="1">
    <source>
        <dbReference type="EMBL" id="EEH46026.2"/>
    </source>
</evidence>
<sequence>MGFEGCIRVMKAGKGVLGFSGNALHAVTFGCREISHKMNHLHMTGIGIPLMGWFLEITTSTRSYIAESNPMNVETLPWITASEALDLITRLRLYDEQQDREIKVYFNSLNNYYEKKVRKHGSLQISSSGIFGLYTANTSMQRIE</sequence>
<dbReference type="VEuPathDB" id="FungiDB:PADG_02176"/>
<gene>
    <name evidence="1" type="ORF">PADG_02176</name>
</gene>
<dbReference type="EMBL" id="KN275958">
    <property type="protein sequence ID" value="EEH46026.2"/>
    <property type="molecule type" value="Genomic_DNA"/>
</dbReference>
<reference evidence="1 2" key="1">
    <citation type="journal article" date="2011" name="PLoS Genet.">
        <title>Comparative genomic analysis of human fungal pathogens causing paracoccidioidomycosis.</title>
        <authorList>
            <person name="Desjardins C.A."/>
            <person name="Champion M.D."/>
            <person name="Holder J.W."/>
            <person name="Muszewska A."/>
            <person name="Goldberg J."/>
            <person name="Bailao A.M."/>
            <person name="Brigido M.M."/>
            <person name="Ferreira M.E."/>
            <person name="Garcia A.M."/>
            <person name="Grynberg M."/>
            <person name="Gujja S."/>
            <person name="Heiman D.I."/>
            <person name="Henn M.R."/>
            <person name="Kodira C.D."/>
            <person name="Leon-Narvaez H."/>
            <person name="Longo L.V."/>
            <person name="Ma L.J."/>
            <person name="Malavazi I."/>
            <person name="Matsuo A.L."/>
            <person name="Morais F.V."/>
            <person name="Pereira M."/>
            <person name="Rodriguez-Brito S."/>
            <person name="Sakthikumar S."/>
            <person name="Salem-Izacc S.M."/>
            <person name="Sykes S.M."/>
            <person name="Teixeira M.M."/>
            <person name="Vallejo M.C."/>
            <person name="Walter M.E."/>
            <person name="Yandava C."/>
            <person name="Young S."/>
            <person name="Zeng Q."/>
            <person name="Zucker J."/>
            <person name="Felipe M.S."/>
            <person name="Goldman G.H."/>
            <person name="Haas B.J."/>
            <person name="McEwen J.G."/>
            <person name="Nino-Vega G."/>
            <person name="Puccia R."/>
            <person name="San-Blas G."/>
            <person name="Soares C.M."/>
            <person name="Birren B.W."/>
            <person name="Cuomo C.A."/>
        </authorList>
    </citation>
    <scope>NUCLEOTIDE SEQUENCE [LARGE SCALE GENOMIC DNA]</scope>
    <source>
        <strain evidence="1 2">Pb18</strain>
    </source>
</reference>
<protein>
    <submittedName>
        <fullName evidence="1">Uncharacterized protein</fullName>
    </submittedName>
</protein>
<dbReference type="GeneID" id="22581696"/>
<name>C1G210_PARBD</name>
<dbReference type="RefSeq" id="XP_010757235.1">
    <property type="nucleotide sequence ID" value="XM_010758933.1"/>
</dbReference>
<evidence type="ECO:0000313" key="2">
    <source>
        <dbReference type="Proteomes" id="UP000001628"/>
    </source>
</evidence>